<name>A0A3N4UVA4_9RHOB</name>
<evidence type="ECO:0000313" key="2">
    <source>
        <dbReference type="Proteomes" id="UP000269689"/>
    </source>
</evidence>
<protein>
    <submittedName>
        <fullName evidence="1">Uncharacterized protein</fullName>
    </submittedName>
</protein>
<accession>A0A3N4UVA4</accession>
<keyword evidence="2" id="KW-1185">Reference proteome</keyword>
<proteinExistence type="predicted"/>
<gene>
    <name evidence="1" type="ORF">EDD53_2393</name>
</gene>
<dbReference type="Proteomes" id="UP000269689">
    <property type="component" value="Unassembled WGS sequence"/>
</dbReference>
<dbReference type="EMBL" id="RKQK01000004">
    <property type="protein sequence ID" value="RPE64634.1"/>
    <property type="molecule type" value="Genomic_DNA"/>
</dbReference>
<reference evidence="1 2" key="1">
    <citation type="submission" date="2018-11" db="EMBL/GenBank/DDBJ databases">
        <title>Genomic Encyclopedia of Type Strains, Phase IV (KMG-IV): sequencing the most valuable type-strain genomes for metagenomic binning, comparative biology and taxonomic classification.</title>
        <authorList>
            <person name="Goeker M."/>
        </authorList>
    </citation>
    <scope>NUCLEOTIDE SEQUENCE [LARGE SCALE GENOMIC DNA]</scope>
    <source>
        <strain evidence="1 2">DSM 104731</strain>
    </source>
</reference>
<sequence>MKSIDVLIVAQTIVATSINNKDRVEHGRLGNNPGELLWTRRGLMPLR</sequence>
<evidence type="ECO:0000313" key="1">
    <source>
        <dbReference type="EMBL" id="RPE64634.1"/>
    </source>
</evidence>
<organism evidence="1 2">
    <name type="scientific">Pacificibacter maritimus</name>
    <dbReference type="NCBI Taxonomy" id="762213"/>
    <lineage>
        <taxon>Bacteria</taxon>
        <taxon>Pseudomonadati</taxon>
        <taxon>Pseudomonadota</taxon>
        <taxon>Alphaproteobacteria</taxon>
        <taxon>Rhodobacterales</taxon>
        <taxon>Roseobacteraceae</taxon>
        <taxon>Pacificibacter</taxon>
    </lineage>
</organism>
<comment type="caution">
    <text evidence="1">The sequence shown here is derived from an EMBL/GenBank/DDBJ whole genome shotgun (WGS) entry which is preliminary data.</text>
</comment>
<dbReference type="AlphaFoldDB" id="A0A3N4UVA4"/>